<dbReference type="PROSITE" id="PS50850">
    <property type="entry name" value="MFS"/>
    <property type="match status" value="1"/>
</dbReference>
<feature type="transmembrane region" description="Helical" evidence="8">
    <location>
        <begin position="293"/>
        <end position="309"/>
    </location>
</feature>
<reference evidence="10" key="1">
    <citation type="submission" date="2023-03" db="EMBL/GenBank/DDBJ databases">
        <title>Edaphobacter sp.</title>
        <authorList>
            <person name="Huber K.J."/>
            <person name="Papendorf J."/>
            <person name="Pilke C."/>
            <person name="Bunk B."/>
            <person name="Sproeer C."/>
            <person name="Pester M."/>
        </authorList>
    </citation>
    <scope>NUCLEOTIDE SEQUENCE</scope>
    <source>
        <strain evidence="10">DSM 110680</strain>
    </source>
</reference>
<dbReference type="AlphaFoldDB" id="A0AAU7DQ20"/>
<accession>A0AAU7DQ20</accession>
<comment type="subcellular location">
    <subcellularLocation>
        <location evidence="1">Cell membrane</location>
        <topology evidence="1">Multi-pass membrane protein</topology>
    </subcellularLocation>
</comment>
<evidence type="ECO:0000256" key="1">
    <source>
        <dbReference type="ARBA" id="ARBA00004651"/>
    </source>
</evidence>
<evidence type="ECO:0000256" key="6">
    <source>
        <dbReference type="ARBA" id="ARBA00023136"/>
    </source>
</evidence>
<dbReference type="CDD" id="cd06173">
    <property type="entry name" value="MFS_MefA_like"/>
    <property type="match status" value="1"/>
</dbReference>
<feature type="domain" description="Major facilitator superfamily (MFS) profile" evidence="9">
    <location>
        <begin position="1"/>
        <end position="406"/>
    </location>
</feature>
<dbReference type="GO" id="GO:0005886">
    <property type="term" value="C:plasma membrane"/>
    <property type="evidence" value="ECO:0007669"/>
    <property type="project" value="UniProtKB-SubCell"/>
</dbReference>
<feature type="transmembrane region" description="Helical" evidence="8">
    <location>
        <begin position="101"/>
        <end position="125"/>
    </location>
</feature>
<evidence type="ECO:0000313" key="10">
    <source>
        <dbReference type="EMBL" id="XBH19138.1"/>
    </source>
</evidence>
<feature type="region of interest" description="Disordered" evidence="7">
    <location>
        <begin position="410"/>
        <end position="429"/>
    </location>
</feature>
<gene>
    <name evidence="10" type="ORF">P8935_07410</name>
</gene>
<dbReference type="PANTHER" id="PTHR23513:SF9">
    <property type="entry name" value="ENTEROBACTIN EXPORTER ENTS"/>
    <property type="match status" value="1"/>
</dbReference>
<evidence type="ECO:0000256" key="8">
    <source>
        <dbReference type="SAM" id="Phobius"/>
    </source>
</evidence>
<keyword evidence="4 8" id="KW-0812">Transmembrane</keyword>
<feature type="transmembrane region" description="Helical" evidence="8">
    <location>
        <begin position="263"/>
        <end position="281"/>
    </location>
</feature>
<sequence length="429" mass="45357">MEAFASRDFRRYQLARVAVILGAEAQAVAVAWQVYSITHRALDLGYTGLALFLPGLFFLLPAGHVADRFDRRHVILCCYTLQVFCTLALLALALWGAHHVFSIYAVLFLIGTGRAFSAPASSALLPHLVPEKHFVNAVTWGGAIFQLANVTGPALGGLLFTLPLVGFLHSAGLEGAGIVYIFTLLTLVWFLALILSLHVRPGRMEHRAASLKVVLAGFQYVRSSPVLLGSMSLDLFVVLLGGAVALMPIFANEVLHTGPRGLGALRAAPAIGALTMSLVIARFPITRKAGSRMFVCVGIFGVATVIFGLSKSLWLSLAALAISGAADMISVIIRGSLLQLATPAEMRGRVSAVNSLFIGASNELGEFESGLTAQWWGAVRATIFGGMASLAVAGTWAAVFPGLRRTDELSAESLRPKPGPASLQSPAAG</sequence>
<dbReference type="InterPro" id="IPR010290">
    <property type="entry name" value="TM_effector"/>
</dbReference>
<keyword evidence="5 8" id="KW-1133">Transmembrane helix</keyword>
<organism evidence="10">
    <name type="scientific">Telmatobacter sp. DSM 110680</name>
    <dbReference type="NCBI Taxonomy" id="3036704"/>
    <lineage>
        <taxon>Bacteria</taxon>
        <taxon>Pseudomonadati</taxon>
        <taxon>Acidobacteriota</taxon>
        <taxon>Terriglobia</taxon>
        <taxon>Terriglobales</taxon>
        <taxon>Acidobacteriaceae</taxon>
        <taxon>Telmatobacter</taxon>
    </lineage>
</organism>
<dbReference type="Gene3D" id="1.20.1250.20">
    <property type="entry name" value="MFS general substrate transporter like domains"/>
    <property type="match status" value="1"/>
</dbReference>
<evidence type="ECO:0000259" key="9">
    <source>
        <dbReference type="PROSITE" id="PS50850"/>
    </source>
</evidence>
<proteinExistence type="predicted"/>
<evidence type="ECO:0000256" key="5">
    <source>
        <dbReference type="ARBA" id="ARBA00022989"/>
    </source>
</evidence>
<evidence type="ECO:0000256" key="3">
    <source>
        <dbReference type="ARBA" id="ARBA00022475"/>
    </source>
</evidence>
<dbReference type="InterPro" id="IPR036259">
    <property type="entry name" value="MFS_trans_sf"/>
</dbReference>
<dbReference type="PANTHER" id="PTHR23513">
    <property type="entry name" value="INTEGRAL MEMBRANE EFFLUX PROTEIN-RELATED"/>
    <property type="match status" value="1"/>
</dbReference>
<feature type="transmembrane region" description="Helical" evidence="8">
    <location>
        <begin position="44"/>
        <end position="62"/>
    </location>
</feature>
<feature type="transmembrane region" description="Helical" evidence="8">
    <location>
        <begin position="74"/>
        <end position="95"/>
    </location>
</feature>
<feature type="transmembrane region" description="Helical" evidence="8">
    <location>
        <begin position="226"/>
        <end position="251"/>
    </location>
</feature>
<dbReference type="Pfam" id="PF05977">
    <property type="entry name" value="MFS_3"/>
    <property type="match status" value="1"/>
</dbReference>
<name>A0AAU7DQ20_9BACT</name>
<dbReference type="GO" id="GO:0022857">
    <property type="term" value="F:transmembrane transporter activity"/>
    <property type="evidence" value="ECO:0007669"/>
    <property type="project" value="InterPro"/>
</dbReference>
<keyword evidence="6 8" id="KW-0472">Membrane</keyword>
<evidence type="ECO:0000256" key="7">
    <source>
        <dbReference type="SAM" id="MobiDB-lite"/>
    </source>
</evidence>
<keyword evidence="2" id="KW-0813">Transport</keyword>
<keyword evidence="3" id="KW-1003">Cell membrane</keyword>
<dbReference type="RefSeq" id="WP_348264353.1">
    <property type="nucleotide sequence ID" value="NZ_CP121196.1"/>
</dbReference>
<protein>
    <submittedName>
        <fullName evidence="10">MFS transporter</fullName>
    </submittedName>
</protein>
<feature type="transmembrane region" description="Helical" evidence="8">
    <location>
        <begin position="137"/>
        <end position="165"/>
    </location>
</feature>
<evidence type="ECO:0000256" key="4">
    <source>
        <dbReference type="ARBA" id="ARBA00022692"/>
    </source>
</evidence>
<feature type="transmembrane region" description="Helical" evidence="8">
    <location>
        <begin position="12"/>
        <end position="32"/>
    </location>
</feature>
<dbReference type="InterPro" id="IPR020846">
    <property type="entry name" value="MFS_dom"/>
</dbReference>
<feature type="transmembrane region" description="Helical" evidence="8">
    <location>
        <begin position="177"/>
        <end position="197"/>
    </location>
</feature>
<evidence type="ECO:0000256" key="2">
    <source>
        <dbReference type="ARBA" id="ARBA00022448"/>
    </source>
</evidence>
<dbReference type="EMBL" id="CP121196">
    <property type="protein sequence ID" value="XBH19138.1"/>
    <property type="molecule type" value="Genomic_DNA"/>
</dbReference>
<dbReference type="SUPFAM" id="SSF103473">
    <property type="entry name" value="MFS general substrate transporter"/>
    <property type="match status" value="1"/>
</dbReference>